<dbReference type="AlphaFoldDB" id="A0A4C1UCB2"/>
<evidence type="ECO:0000313" key="2">
    <source>
        <dbReference type="Proteomes" id="UP000299102"/>
    </source>
</evidence>
<comment type="caution">
    <text evidence="1">The sequence shown here is derived from an EMBL/GenBank/DDBJ whole genome shotgun (WGS) entry which is preliminary data.</text>
</comment>
<evidence type="ECO:0000313" key="1">
    <source>
        <dbReference type="EMBL" id="GBP23760.1"/>
    </source>
</evidence>
<dbReference type="EMBL" id="BGZK01000153">
    <property type="protein sequence ID" value="GBP23760.1"/>
    <property type="molecule type" value="Genomic_DNA"/>
</dbReference>
<name>A0A4C1UCB2_EUMVA</name>
<sequence>MNVKGGHSFEQGFLKLCVATGYCPRGVACQCDRVEWILDPRIYVDNGTYVPLIIAYDGGSRILFITPARVDVGYLRGRRFGSAKYRPATFLLTYLPELPTAEVSSQMRDQEQI</sequence>
<accession>A0A4C1UCB2</accession>
<keyword evidence="2" id="KW-1185">Reference proteome</keyword>
<protein>
    <submittedName>
        <fullName evidence="1">Uncharacterized protein</fullName>
    </submittedName>
</protein>
<reference evidence="1 2" key="1">
    <citation type="journal article" date="2019" name="Commun. Biol.">
        <title>The bagworm genome reveals a unique fibroin gene that provides high tensile strength.</title>
        <authorList>
            <person name="Kono N."/>
            <person name="Nakamura H."/>
            <person name="Ohtoshi R."/>
            <person name="Tomita M."/>
            <person name="Numata K."/>
            <person name="Arakawa K."/>
        </authorList>
    </citation>
    <scope>NUCLEOTIDE SEQUENCE [LARGE SCALE GENOMIC DNA]</scope>
</reference>
<proteinExistence type="predicted"/>
<dbReference type="Proteomes" id="UP000299102">
    <property type="component" value="Unassembled WGS sequence"/>
</dbReference>
<organism evidence="1 2">
    <name type="scientific">Eumeta variegata</name>
    <name type="common">Bagworm moth</name>
    <name type="synonym">Eumeta japonica</name>
    <dbReference type="NCBI Taxonomy" id="151549"/>
    <lineage>
        <taxon>Eukaryota</taxon>
        <taxon>Metazoa</taxon>
        <taxon>Ecdysozoa</taxon>
        <taxon>Arthropoda</taxon>
        <taxon>Hexapoda</taxon>
        <taxon>Insecta</taxon>
        <taxon>Pterygota</taxon>
        <taxon>Neoptera</taxon>
        <taxon>Endopterygota</taxon>
        <taxon>Lepidoptera</taxon>
        <taxon>Glossata</taxon>
        <taxon>Ditrysia</taxon>
        <taxon>Tineoidea</taxon>
        <taxon>Psychidae</taxon>
        <taxon>Oiketicinae</taxon>
        <taxon>Eumeta</taxon>
    </lineage>
</organism>
<gene>
    <name evidence="1" type="ORF">EVAR_13717_1</name>
</gene>